<evidence type="ECO:0000313" key="2">
    <source>
        <dbReference type="EMBL" id="KAF2826915.1"/>
    </source>
</evidence>
<keyword evidence="3" id="KW-1185">Reference proteome</keyword>
<organism evidence="2 3">
    <name type="scientific">Ophiobolus disseminans</name>
    <dbReference type="NCBI Taxonomy" id="1469910"/>
    <lineage>
        <taxon>Eukaryota</taxon>
        <taxon>Fungi</taxon>
        <taxon>Dikarya</taxon>
        <taxon>Ascomycota</taxon>
        <taxon>Pezizomycotina</taxon>
        <taxon>Dothideomycetes</taxon>
        <taxon>Pleosporomycetidae</taxon>
        <taxon>Pleosporales</taxon>
        <taxon>Pleosporineae</taxon>
        <taxon>Phaeosphaeriaceae</taxon>
        <taxon>Ophiobolus</taxon>
    </lineage>
</organism>
<dbReference type="EMBL" id="MU006225">
    <property type="protein sequence ID" value="KAF2826915.1"/>
    <property type="molecule type" value="Genomic_DNA"/>
</dbReference>
<feature type="compositionally biased region" description="Low complexity" evidence="1">
    <location>
        <begin position="188"/>
        <end position="202"/>
    </location>
</feature>
<feature type="region of interest" description="Disordered" evidence="1">
    <location>
        <begin position="188"/>
        <end position="315"/>
    </location>
</feature>
<feature type="region of interest" description="Disordered" evidence="1">
    <location>
        <begin position="328"/>
        <end position="369"/>
    </location>
</feature>
<name>A0A6A7A2Y6_9PLEO</name>
<proteinExistence type="predicted"/>
<accession>A0A6A7A2Y6</accession>
<gene>
    <name evidence="2" type="ORF">CC86DRAFT_406156</name>
</gene>
<evidence type="ECO:0000313" key="3">
    <source>
        <dbReference type="Proteomes" id="UP000799424"/>
    </source>
</evidence>
<sequence>MTPPQAQAQQQQRELIFVMKTGQQITLATFRAMMNDASAAQSQGRLTADKSAELMWMLSQHYPTHSILKGRRYDPPPGTVPWVAEQYLARRARLDQIATLRQQHIEQLQILQQPGQAGAGQTTLQPQQRRVVHPYIQPPHIQQQYMQQPYTLQHGQVEARQAALQPQQPRVVQPYSLQQYGQARQASLQQQQGVQQPRAMGQVAQHDGQKPQAQQSRKPLWPNSSEELSVEQIQQLTPRRAKKYAWEKNLRDEAKKQGAPPARAMYPPPRPTSTTHELIDLTGGSKREVTNPTGSSKRKAPPTSETQPKPKRQQVVNDLAVHRATQLRLQNEQPNCGFGSNTIVIRSNPSSRQPSPHPSHPPISQNIHNGLIIGSPAPSDISPAPDFHTPAYVKLSDLDLSGNSQSMEAQRALNLAEIARLRSLLDPQKIRQAEAFPFLGPHQSANAQSIYNNTLDPAVAAAYERVRSGTYDFSFGDGHVQPQAAETADTLGYHRQADGTLRADDPGMSETQADLMWELQKATARG</sequence>
<protein>
    <submittedName>
        <fullName evidence="2">Uncharacterized protein</fullName>
    </submittedName>
</protein>
<dbReference type="AlphaFoldDB" id="A0A6A7A2Y6"/>
<dbReference type="Proteomes" id="UP000799424">
    <property type="component" value="Unassembled WGS sequence"/>
</dbReference>
<feature type="compositionally biased region" description="Polar residues" evidence="1">
    <location>
        <begin position="211"/>
        <end position="237"/>
    </location>
</feature>
<feature type="compositionally biased region" description="Low complexity" evidence="1">
    <location>
        <begin position="345"/>
        <end position="354"/>
    </location>
</feature>
<feature type="compositionally biased region" description="Polar residues" evidence="1">
    <location>
        <begin position="328"/>
        <end position="344"/>
    </location>
</feature>
<reference evidence="2" key="1">
    <citation type="journal article" date="2020" name="Stud. Mycol.">
        <title>101 Dothideomycetes genomes: a test case for predicting lifestyles and emergence of pathogens.</title>
        <authorList>
            <person name="Haridas S."/>
            <person name="Albert R."/>
            <person name="Binder M."/>
            <person name="Bloem J."/>
            <person name="Labutti K."/>
            <person name="Salamov A."/>
            <person name="Andreopoulos B."/>
            <person name="Baker S."/>
            <person name="Barry K."/>
            <person name="Bills G."/>
            <person name="Bluhm B."/>
            <person name="Cannon C."/>
            <person name="Castanera R."/>
            <person name="Culley D."/>
            <person name="Daum C."/>
            <person name="Ezra D."/>
            <person name="Gonzalez J."/>
            <person name="Henrissat B."/>
            <person name="Kuo A."/>
            <person name="Liang C."/>
            <person name="Lipzen A."/>
            <person name="Lutzoni F."/>
            <person name="Magnuson J."/>
            <person name="Mondo S."/>
            <person name="Nolan M."/>
            <person name="Ohm R."/>
            <person name="Pangilinan J."/>
            <person name="Park H.-J."/>
            <person name="Ramirez L."/>
            <person name="Alfaro M."/>
            <person name="Sun H."/>
            <person name="Tritt A."/>
            <person name="Yoshinaga Y."/>
            <person name="Zwiers L.-H."/>
            <person name="Turgeon B."/>
            <person name="Goodwin S."/>
            <person name="Spatafora J."/>
            <person name="Crous P."/>
            <person name="Grigoriev I."/>
        </authorList>
    </citation>
    <scope>NUCLEOTIDE SEQUENCE</scope>
    <source>
        <strain evidence="2">CBS 113818</strain>
    </source>
</reference>
<feature type="compositionally biased region" description="Basic and acidic residues" evidence="1">
    <location>
        <begin position="244"/>
        <end position="256"/>
    </location>
</feature>
<evidence type="ECO:0000256" key="1">
    <source>
        <dbReference type="SAM" id="MobiDB-lite"/>
    </source>
</evidence>